<feature type="region of interest" description="Disordered" evidence="1">
    <location>
        <begin position="22"/>
        <end position="76"/>
    </location>
</feature>
<feature type="compositionally biased region" description="Basic and acidic residues" evidence="1">
    <location>
        <begin position="67"/>
        <end position="76"/>
    </location>
</feature>
<sequence>MKHFSAAIVLCIGSLVLTGCNETASPTSAQAPATDAADHQQAMKPAIEESANSSNTDSATHESPLTAEDKPEEVKP</sequence>
<name>A0A517N488_9BACT</name>
<evidence type="ECO:0008006" key="4">
    <source>
        <dbReference type="Google" id="ProtNLM"/>
    </source>
</evidence>
<feature type="compositionally biased region" description="Low complexity" evidence="1">
    <location>
        <begin position="23"/>
        <end position="42"/>
    </location>
</feature>
<dbReference type="AlphaFoldDB" id="A0A517N488"/>
<dbReference type="Proteomes" id="UP000318538">
    <property type="component" value="Chromosome"/>
</dbReference>
<dbReference type="RefSeq" id="WP_145167742.1">
    <property type="nucleotide sequence ID" value="NZ_CP036525.1"/>
</dbReference>
<evidence type="ECO:0000313" key="3">
    <source>
        <dbReference type="Proteomes" id="UP000318538"/>
    </source>
</evidence>
<dbReference type="KEGG" id="rlc:K227x_03140"/>
<feature type="compositionally biased region" description="Polar residues" evidence="1">
    <location>
        <begin position="50"/>
        <end position="63"/>
    </location>
</feature>
<organism evidence="2 3">
    <name type="scientific">Rubripirellula lacrimiformis</name>
    <dbReference type="NCBI Taxonomy" id="1930273"/>
    <lineage>
        <taxon>Bacteria</taxon>
        <taxon>Pseudomonadati</taxon>
        <taxon>Planctomycetota</taxon>
        <taxon>Planctomycetia</taxon>
        <taxon>Pirellulales</taxon>
        <taxon>Pirellulaceae</taxon>
        <taxon>Rubripirellula</taxon>
    </lineage>
</organism>
<protein>
    <recommendedName>
        <fullName evidence="4">Lipoprotein</fullName>
    </recommendedName>
</protein>
<evidence type="ECO:0000256" key="1">
    <source>
        <dbReference type="SAM" id="MobiDB-lite"/>
    </source>
</evidence>
<reference evidence="2 3" key="1">
    <citation type="submission" date="2019-02" db="EMBL/GenBank/DDBJ databases">
        <title>Deep-cultivation of Planctomycetes and their phenomic and genomic characterization uncovers novel biology.</title>
        <authorList>
            <person name="Wiegand S."/>
            <person name="Jogler M."/>
            <person name="Boedeker C."/>
            <person name="Pinto D."/>
            <person name="Vollmers J."/>
            <person name="Rivas-Marin E."/>
            <person name="Kohn T."/>
            <person name="Peeters S.H."/>
            <person name="Heuer A."/>
            <person name="Rast P."/>
            <person name="Oberbeckmann S."/>
            <person name="Bunk B."/>
            <person name="Jeske O."/>
            <person name="Meyerdierks A."/>
            <person name="Storesund J.E."/>
            <person name="Kallscheuer N."/>
            <person name="Luecker S."/>
            <person name="Lage O.M."/>
            <person name="Pohl T."/>
            <person name="Merkel B.J."/>
            <person name="Hornburger P."/>
            <person name="Mueller R.-W."/>
            <person name="Bruemmer F."/>
            <person name="Labrenz M."/>
            <person name="Spormann A.M."/>
            <person name="Op den Camp H."/>
            <person name="Overmann J."/>
            <person name="Amann R."/>
            <person name="Jetten M.S.M."/>
            <person name="Mascher T."/>
            <person name="Medema M.H."/>
            <person name="Devos D.P."/>
            <person name="Kaster A.-K."/>
            <person name="Ovreas L."/>
            <person name="Rohde M."/>
            <person name="Galperin M.Y."/>
            <person name="Jogler C."/>
        </authorList>
    </citation>
    <scope>NUCLEOTIDE SEQUENCE [LARGE SCALE GENOMIC DNA]</scope>
    <source>
        <strain evidence="2 3">K22_7</strain>
    </source>
</reference>
<gene>
    <name evidence="2" type="ORF">K227x_03140</name>
</gene>
<accession>A0A517N488</accession>
<proteinExistence type="predicted"/>
<dbReference type="EMBL" id="CP036525">
    <property type="protein sequence ID" value="QDT01944.1"/>
    <property type="molecule type" value="Genomic_DNA"/>
</dbReference>
<evidence type="ECO:0000313" key="2">
    <source>
        <dbReference type="EMBL" id="QDT01944.1"/>
    </source>
</evidence>
<dbReference type="PROSITE" id="PS51257">
    <property type="entry name" value="PROKAR_LIPOPROTEIN"/>
    <property type="match status" value="1"/>
</dbReference>
<keyword evidence="3" id="KW-1185">Reference proteome</keyword>